<protein>
    <recommendedName>
        <fullName evidence="4">Outer membrane protein with beta-barrel domain</fullName>
    </recommendedName>
</protein>
<keyword evidence="3" id="KW-1185">Reference proteome</keyword>
<dbReference type="EMBL" id="QLMA01000004">
    <property type="protein sequence ID" value="RAJ82044.1"/>
    <property type="molecule type" value="Genomic_DNA"/>
</dbReference>
<dbReference type="OrthoDB" id="668980at2"/>
<sequence>MKKVFQALAAFLLIICVSAQSSQAQLKRFSIGPFVEAGFPTGDFSNTHKTGYGIGLGADIKLVAGLTAVGSIGFMYFGGKTINNGGNPYDVPSAKVIPIRLGLRYKLFSILYAKVEGGTAQFTGDYNNGVGALVAPGIGIRLLGLDVEGKYEAWFKDGTQAFWGLKAGYNF</sequence>
<evidence type="ECO:0000256" key="1">
    <source>
        <dbReference type="SAM" id="SignalP"/>
    </source>
</evidence>
<comment type="caution">
    <text evidence="2">The sequence shown here is derived from an EMBL/GenBank/DDBJ whole genome shotgun (WGS) entry which is preliminary data.</text>
</comment>
<gene>
    <name evidence="2" type="ORF">CLV59_104269</name>
</gene>
<organism evidence="2 3">
    <name type="scientific">Chitinophaga dinghuensis</name>
    <dbReference type="NCBI Taxonomy" id="1539050"/>
    <lineage>
        <taxon>Bacteria</taxon>
        <taxon>Pseudomonadati</taxon>
        <taxon>Bacteroidota</taxon>
        <taxon>Chitinophagia</taxon>
        <taxon>Chitinophagales</taxon>
        <taxon>Chitinophagaceae</taxon>
        <taxon>Chitinophaga</taxon>
    </lineage>
</organism>
<keyword evidence="1" id="KW-0732">Signal</keyword>
<evidence type="ECO:0000313" key="2">
    <source>
        <dbReference type="EMBL" id="RAJ82044.1"/>
    </source>
</evidence>
<dbReference type="Proteomes" id="UP000249819">
    <property type="component" value="Unassembled WGS sequence"/>
</dbReference>
<dbReference type="RefSeq" id="WP_111592593.1">
    <property type="nucleotide sequence ID" value="NZ_QLMA01000004.1"/>
</dbReference>
<proteinExistence type="predicted"/>
<reference evidence="2 3" key="1">
    <citation type="submission" date="2018-06" db="EMBL/GenBank/DDBJ databases">
        <title>Genomic Encyclopedia of Archaeal and Bacterial Type Strains, Phase II (KMG-II): from individual species to whole genera.</title>
        <authorList>
            <person name="Goeker M."/>
        </authorList>
    </citation>
    <scope>NUCLEOTIDE SEQUENCE [LARGE SCALE GENOMIC DNA]</scope>
    <source>
        <strain evidence="2 3">DSM 29821</strain>
    </source>
</reference>
<feature type="signal peptide" evidence="1">
    <location>
        <begin position="1"/>
        <end position="24"/>
    </location>
</feature>
<evidence type="ECO:0008006" key="4">
    <source>
        <dbReference type="Google" id="ProtNLM"/>
    </source>
</evidence>
<name>A0A327W1Y8_9BACT</name>
<accession>A0A327W1Y8</accession>
<feature type="chain" id="PRO_5016368634" description="Outer membrane protein with beta-barrel domain" evidence="1">
    <location>
        <begin position="25"/>
        <end position="171"/>
    </location>
</feature>
<evidence type="ECO:0000313" key="3">
    <source>
        <dbReference type="Proteomes" id="UP000249819"/>
    </source>
</evidence>
<dbReference type="AlphaFoldDB" id="A0A327W1Y8"/>